<evidence type="ECO:0000313" key="2">
    <source>
        <dbReference type="Proteomes" id="UP001386437"/>
    </source>
</evidence>
<gene>
    <name evidence="1" type="ORF">H3V53_42295</name>
</gene>
<proteinExistence type="predicted"/>
<sequence length="92" mass="10274">MPGINVRGRHLLYRQFDFQLELSRGASCIASCQTDESLRQEVQSTVLSFLETHGPASLEMFRDVLAVKLSARGRRDAAMYVASYPVQPQATV</sequence>
<comment type="caution">
    <text evidence="1">The sequence shown here is derived from an EMBL/GenBank/DDBJ whole genome shotgun (WGS) entry which is preliminary data.</text>
</comment>
<organism evidence="1 2">
    <name type="scientific">Paraburkholderia bengalensis</name>
    <dbReference type="NCBI Taxonomy" id="2747562"/>
    <lineage>
        <taxon>Bacteria</taxon>
        <taxon>Pseudomonadati</taxon>
        <taxon>Pseudomonadota</taxon>
        <taxon>Betaproteobacteria</taxon>
        <taxon>Burkholderiales</taxon>
        <taxon>Burkholderiaceae</taxon>
        <taxon>Paraburkholderia</taxon>
    </lineage>
</organism>
<dbReference type="Proteomes" id="UP001386437">
    <property type="component" value="Unassembled WGS sequence"/>
</dbReference>
<dbReference type="EMBL" id="JACFYJ010000227">
    <property type="protein sequence ID" value="MEI6003464.1"/>
    <property type="molecule type" value="Genomic_DNA"/>
</dbReference>
<evidence type="ECO:0000313" key="1">
    <source>
        <dbReference type="EMBL" id="MEI6003464.1"/>
    </source>
</evidence>
<name>A0ABU8J724_9BURK</name>
<accession>A0ABU8J724</accession>
<protein>
    <submittedName>
        <fullName evidence="1">Uncharacterized protein</fullName>
    </submittedName>
</protein>
<keyword evidence="2" id="KW-1185">Reference proteome</keyword>
<reference evidence="1 2" key="1">
    <citation type="journal article" date="2022" name="Arch. Microbiol.">
        <title>Paraburkholderia bengalensis sp. nov. isolated from roots of Oryza sativa, IR64.</title>
        <authorList>
            <person name="Nag P."/>
            <person name="Mondal N."/>
            <person name="Sarkar J."/>
            <person name="Das S."/>
        </authorList>
    </citation>
    <scope>NUCLEOTIDE SEQUENCE [LARGE SCALE GENOMIC DNA]</scope>
    <source>
        <strain evidence="1 2">IR64_4_BI</strain>
    </source>
</reference>
<dbReference type="RefSeq" id="WP_336602989.1">
    <property type="nucleotide sequence ID" value="NZ_JACFYJ010000227.1"/>
</dbReference>